<proteinExistence type="inferred from homology"/>
<comment type="similarity">
    <text evidence="1">Belongs to the RutC family.</text>
</comment>
<accession>A0ABY9WM82</accession>
<name>A0ABY9WM82_9BACT</name>
<dbReference type="RefSeq" id="WP_395815804.1">
    <property type="nucleotide sequence ID" value="NZ_CP043494.1"/>
</dbReference>
<dbReference type="CDD" id="cd00448">
    <property type="entry name" value="YjgF_YER057c_UK114_family"/>
    <property type="match status" value="1"/>
</dbReference>
<dbReference type="Gene3D" id="3.30.1330.40">
    <property type="entry name" value="RutC-like"/>
    <property type="match status" value="1"/>
</dbReference>
<dbReference type="Pfam" id="PF01042">
    <property type="entry name" value="Ribonuc_L-PSP"/>
    <property type="match status" value="1"/>
</dbReference>
<dbReference type="PANTHER" id="PTHR11803">
    <property type="entry name" value="2-IMINOBUTANOATE/2-IMINOPROPANOATE DEAMINASE RIDA"/>
    <property type="match status" value="1"/>
</dbReference>
<dbReference type="PANTHER" id="PTHR11803:SF58">
    <property type="entry name" value="PROTEIN HMF1-RELATED"/>
    <property type="match status" value="1"/>
</dbReference>
<evidence type="ECO:0000256" key="1">
    <source>
        <dbReference type="ARBA" id="ARBA00010552"/>
    </source>
</evidence>
<dbReference type="InterPro" id="IPR035959">
    <property type="entry name" value="RutC-like_sf"/>
</dbReference>
<protein>
    <submittedName>
        <fullName evidence="2">RidA family protein</fullName>
    </submittedName>
</protein>
<organism evidence="2 3">
    <name type="scientific">Archangium minus</name>
    <dbReference type="NCBI Taxonomy" id="83450"/>
    <lineage>
        <taxon>Bacteria</taxon>
        <taxon>Pseudomonadati</taxon>
        <taxon>Myxococcota</taxon>
        <taxon>Myxococcia</taxon>
        <taxon>Myxococcales</taxon>
        <taxon>Cystobacterineae</taxon>
        <taxon>Archangiaceae</taxon>
        <taxon>Archangium</taxon>
    </lineage>
</organism>
<reference evidence="2 3" key="1">
    <citation type="submission" date="2019-08" db="EMBL/GenBank/DDBJ databases">
        <title>Archangium and Cystobacter genomes.</title>
        <authorList>
            <person name="Chen I.-C.K."/>
            <person name="Wielgoss S."/>
        </authorList>
    </citation>
    <scope>NUCLEOTIDE SEQUENCE [LARGE SCALE GENOMIC DNA]</scope>
    <source>
        <strain evidence="2 3">Cbm 6</strain>
    </source>
</reference>
<dbReference type="InterPro" id="IPR006175">
    <property type="entry name" value="YjgF/YER057c/UK114"/>
</dbReference>
<gene>
    <name evidence="2" type="ORF">F0U60_07370</name>
</gene>
<dbReference type="EMBL" id="CP043494">
    <property type="protein sequence ID" value="WNG43932.1"/>
    <property type="molecule type" value="Genomic_DNA"/>
</dbReference>
<keyword evidence="3" id="KW-1185">Reference proteome</keyword>
<sequence>MTQENKNTSNLRFLNPPALTKPPGYTQVVEMTGPGRTIWIAGTIGTNRDGKLGEDFRAQAVQTFENLKAALESVGASFEQVVKVTNYLVDFGHLPVFYEVRDRYVNTSAPPASTAVQVSGLPRGALLEIEVVAVLPLK</sequence>
<dbReference type="Proteomes" id="UP001611383">
    <property type="component" value="Chromosome"/>
</dbReference>
<dbReference type="SUPFAM" id="SSF55298">
    <property type="entry name" value="YjgF-like"/>
    <property type="match status" value="1"/>
</dbReference>
<evidence type="ECO:0000313" key="2">
    <source>
        <dbReference type="EMBL" id="WNG43932.1"/>
    </source>
</evidence>
<evidence type="ECO:0000313" key="3">
    <source>
        <dbReference type="Proteomes" id="UP001611383"/>
    </source>
</evidence>